<dbReference type="Proteomes" id="UP001236369">
    <property type="component" value="Unassembled WGS sequence"/>
</dbReference>
<dbReference type="Pfam" id="PF20057">
    <property type="entry name" value="DUF6456"/>
    <property type="match status" value="1"/>
</dbReference>
<evidence type="ECO:0000256" key="1">
    <source>
        <dbReference type="SAM" id="MobiDB-lite"/>
    </source>
</evidence>
<accession>A0ABU0HFL2</accession>
<dbReference type="InterPro" id="IPR045599">
    <property type="entry name" value="DUF6456"/>
</dbReference>
<sequence length="305" mass="33431">MNMQADKPVFQRSRRGTSAGRAIDRGTAGRAMPRRQAVPERSAGPVLTSEAFRLMAVLAAPGSDARRDPFDGEELIVRRRAADVSVAGGRYSLKAGDELLAADLVVAEGDGRMVIATAGLARLRREQGGDVDPFRAQHLETVRGRGQGEPPLRDAGESPLAWMARRRDRDGRAMIDPVEYEAGERLRRDIAQALMLPKMGMDWSQQRVDGGGARDPAGASDTAVAARQRVRAALKAVGTDLSDLLLDLCGFLKGLERIETERRWPARSAKVVARIALARLAEHYGLEREAVGPERTRLRLWRERA</sequence>
<keyword evidence="4" id="KW-1185">Reference proteome</keyword>
<evidence type="ECO:0000259" key="2">
    <source>
        <dbReference type="Pfam" id="PF20057"/>
    </source>
</evidence>
<protein>
    <recommendedName>
        <fullName evidence="2">DUF6456 domain-containing protein</fullName>
    </recommendedName>
</protein>
<evidence type="ECO:0000313" key="4">
    <source>
        <dbReference type="Proteomes" id="UP001236369"/>
    </source>
</evidence>
<dbReference type="EMBL" id="JAUSVV010000001">
    <property type="protein sequence ID" value="MDQ0441113.1"/>
    <property type="molecule type" value="Genomic_DNA"/>
</dbReference>
<feature type="domain" description="DUF6456" evidence="2">
    <location>
        <begin position="155"/>
        <end position="285"/>
    </location>
</feature>
<comment type="caution">
    <text evidence="3">The sequence shown here is derived from an EMBL/GenBank/DDBJ whole genome shotgun (WGS) entry which is preliminary data.</text>
</comment>
<gene>
    <name evidence="3" type="ORF">QO016_000590</name>
</gene>
<organism evidence="3 4">
    <name type="scientific">Methylobacterium persicinum</name>
    <dbReference type="NCBI Taxonomy" id="374426"/>
    <lineage>
        <taxon>Bacteria</taxon>
        <taxon>Pseudomonadati</taxon>
        <taxon>Pseudomonadota</taxon>
        <taxon>Alphaproteobacteria</taxon>
        <taxon>Hyphomicrobiales</taxon>
        <taxon>Methylobacteriaceae</taxon>
        <taxon>Methylobacterium</taxon>
    </lineage>
</organism>
<reference evidence="3 4" key="1">
    <citation type="submission" date="2023-07" db="EMBL/GenBank/DDBJ databases">
        <title>Genomic Encyclopedia of Type Strains, Phase IV (KMG-IV): sequencing the most valuable type-strain genomes for metagenomic binning, comparative biology and taxonomic classification.</title>
        <authorList>
            <person name="Goeker M."/>
        </authorList>
    </citation>
    <scope>NUCLEOTIDE SEQUENCE [LARGE SCALE GENOMIC DNA]</scope>
    <source>
        <strain evidence="3 4">DSM 19562</strain>
    </source>
</reference>
<feature type="region of interest" description="Disordered" evidence="1">
    <location>
        <begin position="1"/>
        <end position="44"/>
    </location>
</feature>
<proteinExistence type="predicted"/>
<name>A0ABU0HFL2_9HYPH</name>
<evidence type="ECO:0000313" key="3">
    <source>
        <dbReference type="EMBL" id="MDQ0441113.1"/>
    </source>
</evidence>